<keyword evidence="3" id="KW-1185">Reference proteome</keyword>
<protein>
    <recommendedName>
        <fullName evidence="1">Schlafen group 3-like DNA/RNA helicase domain-containing protein</fullName>
    </recommendedName>
</protein>
<reference evidence="2 3" key="1">
    <citation type="submission" date="2019-10" db="EMBL/GenBank/DDBJ databases">
        <authorList>
            <consortium name="Melissa Lawson"/>
            <person name="O'neill I."/>
        </authorList>
    </citation>
    <scope>NUCLEOTIDE SEQUENCE [LARGE SCALE GENOMIC DNA]</scope>
    <source>
        <strain evidence="2">LH_658</strain>
    </source>
</reference>
<gene>
    <name evidence="2" type="ORF">BIFLH658_01160</name>
</gene>
<dbReference type="GeneID" id="92962936"/>
<dbReference type="EMBL" id="CABWJV010000003">
    <property type="protein sequence ID" value="VWQ20040.1"/>
    <property type="molecule type" value="Genomic_DNA"/>
</dbReference>
<organism evidence="2 3">
    <name type="scientific">Bifidobacterium pseudocatenulatum</name>
    <dbReference type="NCBI Taxonomy" id="28026"/>
    <lineage>
        <taxon>Bacteria</taxon>
        <taxon>Bacillati</taxon>
        <taxon>Actinomycetota</taxon>
        <taxon>Actinomycetes</taxon>
        <taxon>Bifidobacteriales</taxon>
        <taxon>Bifidobacteriaceae</taxon>
        <taxon>Bifidobacterium</taxon>
    </lineage>
</organism>
<accession>A0ABY6YBP8</accession>
<evidence type="ECO:0000313" key="3">
    <source>
        <dbReference type="Proteomes" id="UP000494211"/>
    </source>
</evidence>
<dbReference type="Proteomes" id="UP000494211">
    <property type="component" value="Unassembled WGS sequence"/>
</dbReference>
<dbReference type="InterPro" id="IPR027417">
    <property type="entry name" value="P-loop_NTPase"/>
</dbReference>
<dbReference type="Pfam" id="PF09848">
    <property type="entry name" value="SLFN-g3_helicase"/>
    <property type="match status" value="1"/>
</dbReference>
<dbReference type="SUPFAM" id="SSF52540">
    <property type="entry name" value="P-loop containing nucleoside triphosphate hydrolases"/>
    <property type="match status" value="1"/>
</dbReference>
<evidence type="ECO:0000313" key="2">
    <source>
        <dbReference type="EMBL" id="VWQ20040.1"/>
    </source>
</evidence>
<feature type="domain" description="Schlafen group 3-like DNA/RNA helicase" evidence="1">
    <location>
        <begin position="101"/>
        <end position="287"/>
    </location>
</feature>
<evidence type="ECO:0000259" key="1">
    <source>
        <dbReference type="Pfam" id="PF09848"/>
    </source>
</evidence>
<comment type="caution">
    <text evidence="2">The sequence shown here is derived from an EMBL/GenBank/DDBJ whole genome shotgun (WGS) entry which is preliminary data.</text>
</comment>
<sequence>MHYLLGSDAVKNLNNRRANAQGDYYTQDEFSQIFSDIWLELNRQDPELFPAEEIIRDSALFKASPFHQLSDDQIAAEESIMDALSEALAGSGNSADSGLSRLIFVQGVAGTGKTVLLSHLFYRIATEMDINGRINDEDDEDILGTDSSPKISKEDRRKAYILVNHNQQMHVYNQIASKLGLQKHFGEVALKPSRFINRFSEKTASNRAIADKPRGKADVVLVDEAHLLLTQGDQGYSGKNMLHDLLRRAKVVIAVFDPNQILQTSQRWSEEDQDMLFPQQAESDVQKLLLAIAGSWSDLCH</sequence>
<proteinExistence type="predicted"/>
<dbReference type="RefSeq" id="WP_004222485.1">
    <property type="nucleotide sequence ID" value="NZ_CABWJV010000003.1"/>
</dbReference>
<dbReference type="InterPro" id="IPR018647">
    <property type="entry name" value="SLFN_3-like_DNA/RNA_helicase"/>
</dbReference>
<dbReference type="Gene3D" id="3.40.50.300">
    <property type="entry name" value="P-loop containing nucleotide triphosphate hydrolases"/>
    <property type="match status" value="1"/>
</dbReference>
<name>A0ABY6YBP8_BIFPS</name>